<dbReference type="STRING" id="230819.A0A5C3KDP0"/>
<dbReference type="InterPro" id="IPR002110">
    <property type="entry name" value="Ankyrin_rpt"/>
</dbReference>
<reference evidence="4 5" key="1">
    <citation type="journal article" date="2019" name="Nat. Ecol. Evol.">
        <title>Megaphylogeny resolves global patterns of mushroom evolution.</title>
        <authorList>
            <person name="Varga T."/>
            <person name="Krizsan K."/>
            <person name="Foldi C."/>
            <person name="Dima B."/>
            <person name="Sanchez-Garcia M."/>
            <person name="Sanchez-Ramirez S."/>
            <person name="Szollosi G.J."/>
            <person name="Szarkandi J.G."/>
            <person name="Papp V."/>
            <person name="Albert L."/>
            <person name="Andreopoulos W."/>
            <person name="Angelini C."/>
            <person name="Antonin V."/>
            <person name="Barry K.W."/>
            <person name="Bougher N.L."/>
            <person name="Buchanan P."/>
            <person name="Buyck B."/>
            <person name="Bense V."/>
            <person name="Catcheside P."/>
            <person name="Chovatia M."/>
            <person name="Cooper J."/>
            <person name="Damon W."/>
            <person name="Desjardin D."/>
            <person name="Finy P."/>
            <person name="Geml J."/>
            <person name="Haridas S."/>
            <person name="Hughes K."/>
            <person name="Justo A."/>
            <person name="Karasinski D."/>
            <person name="Kautmanova I."/>
            <person name="Kiss B."/>
            <person name="Kocsube S."/>
            <person name="Kotiranta H."/>
            <person name="LaButti K.M."/>
            <person name="Lechner B.E."/>
            <person name="Liimatainen K."/>
            <person name="Lipzen A."/>
            <person name="Lukacs Z."/>
            <person name="Mihaltcheva S."/>
            <person name="Morgado L.N."/>
            <person name="Niskanen T."/>
            <person name="Noordeloos M.E."/>
            <person name="Ohm R.A."/>
            <person name="Ortiz-Santana B."/>
            <person name="Ovrebo C."/>
            <person name="Racz N."/>
            <person name="Riley R."/>
            <person name="Savchenko A."/>
            <person name="Shiryaev A."/>
            <person name="Soop K."/>
            <person name="Spirin V."/>
            <person name="Szebenyi C."/>
            <person name="Tomsovsky M."/>
            <person name="Tulloss R.E."/>
            <person name="Uehling J."/>
            <person name="Grigoriev I.V."/>
            <person name="Vagvolgyi C."/>
            <person name="Papp T."/>
            <person name="Martin F.M."/>
            <person name="Miettinen O."/>
            <person name="Hibbett D.S."/>
            <person name="Nagy L.G."/>
        </authorList>
    </citation>
    <scope>NUCLEOTIDE SEQUENCE [LARGE SCALE GENOMIC DNA]</scope>
    <source>
        <strain evidence="4 5">CBS 121175</strain>
    </source>
</reference>
<dbReference type="AlphaFoldDB" id="A0A5C3KDP0"/>
<feature type="repeat" description="ANK" evidence="2">
    <location>
        <begin position="625"/>
        <end position="647"/>
    </location>
</feature>
<dbReference type="SMART" id="SM00248">
    <property type="entry name" value="ANK"/>
    <property type="match status" value="3"/>
</dbReference>
<evidence type="ECO:0000313" key="4">
    <source>
        <dbReference type="EMBL" id="TFK17867.1"/>
    </source>
</evidence>
<sequence>MTLLTDGPSVLKTFAVCHSRGAGNSPLSVLLTKSLPYWCITDALSIGREPSLAWTIQRLLRATEPGLTALLPTVNESDSTWNARILGNAKDARLENCNITAVGGNMNVITYNLGLVVPTDVYRKVVAWISIVNYQDIQDDNLSKQLGETSMWVLGEPVFVEWTASKRGILWGTGMHESGAGKTVLASIVVNHLRKRAATNERILVAFAYCRYTDSLSIREILAAIIRQILEDYPSTFVFVQPLYDKHELRGTKPTEAELVATLSAIFVSDMFDQRFLFIDSLDEANSDTQFNILDTLSQLPLNVLFTSRPLPLLKESVPEVRFFDIIVRDADIKKLINEKIRRMKTLAKLLELDGWRERVLKMVLERSSGMFLVASLQLDMLGSCLNLKELRSSLDDLPKGVHEMYTATMQRIENQSNPGMAKRVLIMLAYTLESLHIDELRHAIAVESVGSKYDPELLVDRDSFVSMCCGLITIEPQNYTAKDFLEHYLKKDYPEPHALIASSCVARMMHFGLHNRPDNILYYDTGSLFEENPFLSYSYRQWAAHSHSCTSVPPEVVGFILRCCHFPIFAAHHGGVLDLVSSVHIAAAFDFHNILGEWFGQPQSSSPNPLLPHPLDVNMGTLDNGTTALYLASRFGHIKTVRVLLNVEGIDACPAADGITPLMIVSRYGQLEIVELLLGVSTVEQINATHEDGWTALQCTSYYSHGKVARLLRSRGATR</sequence>
<dbReference type="Gene3D" id="3.40.50.300">
    <property type="entry name" value="P-loop containing nucleotide triphosphate hydrolases"/>
    <property type="match status" value="1"/>
</dbReference>
<dbReference type="SUPFAM" id="SSF52540">
    <property type="entry name" value="P-loop containing nucleoside triphosphate hydrolases"/>
    <property type="match status" value="1"/>
</dbReference>
<name>A0A5C3KDP0_COPMA</name>
<gene>
    <name evidence="4" type="ORF">FA15DRAFT_710402</name>
</gene>
<protein>
    <recommendedName>
        <fullName evidence="3">Nephrocystin 3-like N-terminal domain-containing protein</fullName>
    </recommendedName>
</protein>
<dbReference type="PROSITE" id="PS50297">
    <property type="entry name" value="ANK_REP_REGION"/>
    <property type="match status" value="2"/>
</dbReference>
<keyword evidence="1" id="KW-0677">Repeat</keyword>
<dbReference type="InterPro" id="IPR036770">
    <property type="entry name" value="Ankyrin_rpt-contain_sf"/>
</dbReference>
<dbReference type="InterPro" id="IPR056884">
    <property type="entry name" value="NPHP3-like_N"/>
</dbReference>
<feature type="repeat" description="ANK" evidence="2">
    <location>
        <begin position="658"/>
        <end position="679"/>
    </location>
</feature>
<dbReference type="Gene3D" id="1.25.40.20">
    <property type="entry name" value="Ankyrin repeat-containing domain"/>
    <property type="match status" value="1"/>
</dbReference>
<dbReference type="PANTHER" id="PTHR10039:SF15">
    <property type="entry name" value="NACHT DOMAIN-CONTAINING PROTEIN"/>
    <property type="match status" value="1"/>
</dbReference>
<dbReference type="OrthoDB" id="194358at2759"/>
<evidence type="ECO:0000259" key="3">
    <source>
        <dbReference type="Pfam" id="PF24883"/>
    </source>
</evidence>
<evidence type="ECO:0000256" key="1">
    <source>
        <dbReference type="ARBA" id="ARBA00022737"/>
    </source>
</evidence>
<keyword evidence="2" id="KW-0040">ANK repeat</keyword>
<accession>A0A5C3KDP0</accession>
<dbReference type="InterPro" id="IPR027417">
    <property type="entry name" value="P-loop_NTPase"/>
</dbReference>
<organism evidence="4 5">
    <name type="scientific">Coprinopsis marcescibilis</name>
    <name type="common">Agaric fungus</name>
    <name type="synonym">Psathyrella marcescibilis</name>
    <dbReference type="NCBI Taxonomy" id="230819"/>
    <lineage>
        <taxon>Eukaryota</taxon>
        <taxon>Fungi</taxon>
        <taxon>Dikarya</taxon>
        <taxon>Basidiomycota</taxon>
        <taxon>Agaricomycotina</taxon>
        <taxon>Agaricomycetes</taxon>
        <taxon>Agaricomycetidae</taxon>
        <taxon>Agaricales</taxon>
        <taxon>Agaricineae</taxon>
        <taxon>Psathyrellaceae</taxon>
        <taxon>Coprinopsis</taxon>
    </lineage>
</organism>
<proteinExistence type="predicted"/>
<evidence type="ECO:0000256" key="2">
    <source>
        <dbReference type="PROSITE-ProRule" id="PRU00023"/>
    </source>
</evidence>
<dbReference type="SUPFAM" id="SSF48403">
    <property type="entry name" value="Ankyrin repeat"/>
    <property type="match status" value="1"/>
</dbReference>
<keyword evidence="5" id="KW-1185">Reference proteome</keyword>
<dbReference type="Pfam" id="PF24883">
    <property type="entry name" value="NPHP3_N"/>
    <property type="match status" value="1"/>
</dbReference>
<dbReference type="Proteomes" id="UP000307440">
    <property type="component" value="Unassembled WGS sequence"/>
</dbReference>
<dbReference type="Pfam" id="PF12796">
    <property type="entry name" value="Ank_2"/>
    <property type="match status" value="1"/>
</dbReference>
<dbReference type="PROSITE" id="PS50088">
    <property type="entry name" value="ANK_REPEAT"/>
    <property type="match status" value="2"/>
</dbReference>
<evidence type="ECO:0000313" key="5">
    <source>
        <dbReference type="Proteomes" id="UP000307440"/>
    </source>
</evidence>
<feature type="domain" description="Nephrocystin 3-like N-terminal" evidence="3">
    <location>
        <begin position="149"/>
        <end position="309"/>
    </location>
</feature>
<dbReference type="PANTHER" id="PTHR10039">
    <property type="entry name" value="AMELOGENIN"/>
    <property type="match status" value="1"/>
</dbReference>
<dbReference type="EMBL" id="ML210455">
    <property type="protein sequence ID" value="TFK17867.1"/>
    <property type="molecule type" value="Genomic_DNA"/>
</dbReference>